<evidence type="ECO:0000313" key="4">
    <source>
        <dbReference type="Proteomes" id="UP000193689"/>
    </source>
</evidence>
<comment type="caution">
    <text evidence="3">The sequence shown here is derived from an EMBL/GenBank/DDBJ whole genome shotgun (WGS) entry which is preliminary data.</text>
</comment>
<dbReference type="Pfam" id="PF11951">
    <property type="entry name" value="Fungal_trans_2"/>
    <property type="match status" value="1"/>
</dbReference>
<evidence type="ECO:0000313" key="3">
    <source>
        <dbReference type="EMBL" id="ORY56648.1"/>
    </source>
</evidence>
<dbReference type="GO" id="GO:0045944">
    <property type="term" value="P:positive regulation of transcription by RNA polymerase II"/>
    <property type="evidence" value="ECO:0007669"/>
    <property type="project" value="TreeGrafter"/>
</dbReference>
<reference evidence="3 4" key="1">
    <citation type="submission" date="2016-07" db="EMBL/GenBank/DDBJ databases">
        <title>Pervasive Adenine N6-methylation of Active Genes in Fungi.</title>
        <authorList>
            <consortium name="DOE Joint Genome Institute"/>
            <person name="Mondo S.J."/>
            <person name="Dannebaum R.O."/>
            <person name="Kuo R.C."/>
            <person name="Labutti K."/>
            <person name="Haridas S."/>
            <person name="Kuo A."/>
            <person name="Salamov A."/>
            <person name="Ahrendt S.R."/>
            <person name="Lipzen A."/>
            <person name="Sullivan W."/>
            <person name="Andreopoulos W.B."/>
            <person name="Clum A."/>
            <person name="Lindquist E."/>
            <person name="Daum C."/>
            <person name="Ramamoorthy G.K."/>
            <person name="Gryganskyi A."/>
            <person name="Culley D."/>
            <person name="Magnuson J.K."/>
            <person name="James T.Y."/>
            <person name="O'Malley M.A."/>
            <person name="Stajich J.E."/>
            <person name="Spatafora J.W."/>
            <person name="Visel A."/>
            <person name="Grigoriev I.V."/>
        </authorList>
    </citation>
    <scope>NUCLEOTIDE SEQUENCE [LARGE SCALE GENOMIC DNA]</scope>
    <source>
        <strain evidence="3 4">CBS 129021</strain>
    </source>
</reference>
<evidence type="ECO:0000256" key="2">
    <source>
        <dbReference type="ARBA" id="ARBA00023242"/>
    </source>
</evidence>
<dbReference type="GO" id="GO:0005634">
    <property type="term" value="C:nucleus"/>
    <property type="evidence" value="ECO:0007669"/>
    <property type="project" value="UniProtKB-SubCell"/>
</dbReference>
<dbReference type="InParanoid" id="A0A1Y2DBK8"/>
<accession>A0A1Y2DBK8</accession>
<dbReference type="AlphaFoldDB" id="A0A1Y2DBK8"/>
<name>A0A1Y2DBK8_9PEZI</name>
<gene>
    <name evidence="3" type="ORF">BCR38DRAFT_505005</name>
</gene>
<comment type="subcellular location">
    <subcellularLocation>
        <location evidence="1">Nucleus</location>
    </subcellularLocation>
</comment>
<dbReference type="EMBL" id="MCFJ01000022">
    <property type="protein sequence ID" value="ORY56648.1"/>
    <property type="molecule type" value="Genomic_DNA"/>
</dbReference>
<dbReference type="InterPro" id="IPR021858">
    <property type="entry name" value="Fun_TF"/>
</dbReference>
<organism evidence="3 4">
    <name type="scientific">Pseudomassariella vexata</name>
    <dbReference type="NCBI Taxonomy" id="1141098"/>
    <lineage>
        <taxon>Eukaryota</taxon>
        <taxon>Fungi</taxon>
        <taxon>Dikarya</taxon>
        <taxon>Ascomycota</taxon>
        <taxon>Pezizomycotina</taxon>
        <taxon>Sordariomycetes</taxon>
        <taxon>Xylariomycetidae</taxon>
        <taxon>Amphisphaeriales</taxon>
        <taxon>Pseudomassariaceae</taxon>
        <taxon>Pseudomassariella</taxon>
    </lineage>
</organism>
<evidence type="ECO:0008006" key="5">
    <source>
        <dbReference type="Google" id="ProtNLM"/>
    </source>
</evidence>
<dbReference type="STRING" id="1141098.A0A1Y2DBK8"/>
<dbReference type="OrthoDB" id="407832at2759"/>
<dbReference type="Proteomes" id="UP000193689">
    <property type="component" value="Unassembled WGS sequence"/>
</dbReference>
<dbReference type="PANTHER" id="PTHR37534:SF2">
    <property type="entry name" value="N-ACETYLTRANSFERASE DOMAIN-CONTAINING PROTEIN"/>
    <property type="match status" value="1"/>
</dbReference>
<dbReference type="RefSeq" id="XP_040710227.1">
    <property type="nucleotide sequence ID" value="XM_040864912.1"/>
</dbReference>
<dbReference type="GeneID" id="63781124"/>
<proteinExistence type="predicted"/>
<dbReference type="PANTHER" id="PTHR37534">
    <property type="entry name" value="TRANSCRIPTIONAL ACTIVATOR PROTEIN UGA3"/>
    <property type="match status" value="1"/>
</dbReference>
<dbReference type="GO" id="GO:0000976">
    <property type="term" value="F:transcription cis-regulatory region binding"/>
    <property type="evidence" value="ECO:0007669"/>
    <property type="project" value="TreeGrafter"/>
</dbReference>
<evidence type="ECO:0000256" key="1">
    <source>
        <dbReference type="ARBA" id="ARBA00004123"/>
    </source>
</evidence>
<dbReference type="GO" id="GO:0003700">
    <property type="term" value="F:DNA-binding transcription factor activity"/>
    <property type="evidence" value="ECO:0007669"/>
    <property type="project" value="TreeGrafter"/>
</dbReference>
<protein>
    <recommendedName>
        <fullName evidence="5">Fungal-specific transcription factor domain-domain-containing protein</fullName>
    </recommendedName>
</protein>
<keyword evidence="2" id="KW-0539">Nucleus</keyword>
<keyword evidence="4" id="KW-1185">Reference proteome</keyword>
<sequence>MPRGLNKAGDQSLPVCQQCAKAGRYCDRLTIAAQFVEWPGTTSLGATVSKTDDDTTTQFPENPRAALEDARLARLFHHYVSDLSSWYDLSDGSHTFATLVPELALDEPLLFCALMALSAVHLSKTVSRTAGTSAMAQLYHRRCVRLMIGLEEGSHLQARGVALAATCLLRSYEILDEDVDPNRHLQGAYSLAAYAGVSLGILQGGLLAAGFWNYLREDITFSLYENCPLKIDLEMIGPPGHATDESYLNSISLILGQLINSAFAARSISVEEWTLLFNKTQNWFVSLPSRFRPFSSGKRGLASLGALPSVWFLRACHASAMHYYLASVSILTTSAPTEHAVALLQTCGGIETVNPSSPAQEDLLEHTALELFGIAFTTNMSVVLVNSFGPMAYCGRFIRAEAAQQEIIRRLSACKKTIGWPIDRLAKLLQDAWD</sequence>